<dbReference type="Proteomes" id="UP000078542">
    <property type="component" value="Unassembled WGS sequence"/>
</dbReference>
<keyword evidence="1" id="KW-0812">Transmembrane</keyword>
<evidence type="ECO:0000313" key="2">
    <source>
        <dbReference type="EMBL" id="KYM99039.1"/>
    </source>
</evidence>
<feature type="transmembrane region" description="Helical" evidence="1">
    <location>
        <begin position="169"/>
        <end position="190"/>
    </location>
</feature>
<feature type="transmembrane region" description="Helical" evidence="1">
    <location>
        <begin position="127"/>
        <end position="148"/>
    </location>
</feature>
<keyword evidence="1" id="KW-1133">Transmembrane helix</keyword>
<name>A0A151IEC6_9HYME</name>
<evidence type="ECO:0008006" key="4">
    <source>
        <dbReference type="Google" id="ProtNLM"/>
    </source>
</evidence>
<keyword evidence="3" id="KW-1185">Reference proteome</keyword>
<proteinExistence type="predicted"/>
<evidence type="ECO:0000256" key="1">
    <source>
        <dbReference type="SAM" id="Phobius"/>
    </source>
</evidence>
<reference evidence="2 3" key="1">
    <citation type="submission" date="2016-03" db="EMBL/GenBank/DDBJ databases">
        <title>Cyphomyrmex costatus WGS genome.</title>
        <authorList>
            <person name="Nygaard S."/>
            <person name="Hu H."/>
            <person name="Boomsma J."/>
            <person name="Zhang G."/>
        </authorList>
    </citation>
    <scope>NUCLEOTIDE SEQUENCE [LARGE SCALE GENOMIC DNA]</scope>
    <source>
        <strain evidence="2">MS0001</strain>
        <tissue evidence="2">Whole body</tissue>
    </source>
</reference>
<accession>A0A151IEC6</accession>
<dbReference type="EMBL" id="KQ977877">
    <property type="protein sequence ID" value="KYM99039.1"/>
    <property type="molecule type" value="Genomic_DNA"/>
</dbReference>
<keyword evidence="1" id="KW-0472">Membrane</keyword>
<dbReference type="AlphaFoldDB" id="A0A151IEC6"/>
<organism evidence="2 3">
    <name type="scientific">Cyphomyrmex costatus</name>
    <dbReference type="NCBI Taxonomy" id="456900"/>
    <lineage>
        <taxon>Eukaryota</taxon>
        <taxon>Metazoa</taxon>
        <taxon>Ecdysozoa</taxon>
        <taxon>Arthropoda</taxon>
        <taxon>Hexapoda</taxon>
        <taxon>Insecta</taxon>
        <taxon>Pterygota</taxon>
        <taxon>Neoptera</taxon>
        <taxon>Endopterygota</taxon>
        <taxon>Hymenoptera</taxon>
        <taxon>Apocrita</taxon>
        <taxon>Aculeata</taxon>
        <taxon>Formicoidea</taxon>
        <taxon>Formicidae</taxon>
        <taxon>Myrmicinae</taxon>
        <taxon>Cyphomyrmex</taxon>
    </lineage>
</organism>
<feature type="transmembrane region" description="Helical" evidence="1">
    <location>
        <begin position="276"/>
        <end position="301"/>
    </location>
</feature>
<evidence type="ECO:0000313" key="3">
    <source>
        <dbReference type="Proteomes" id="UP000078542"/>
    </source>
</evidence>
<feature type="transmembrane region" description="Helical" evidence="1">
    <location>
        <begin position="307"/>
        <end position="329"/>
    </location>
</feature>
<dbReference type="STRING" id="456900.A0A151IEC6"/>
<gene>
    <name evidence="2" type="ORF">ALC62_10231</name>
</gene>
<protein>
    <recommendedName>
        <fullName evidence="4">Odorant receptor</fullName>
    </recommendedName>
</protein>
<sequence>MDFQNINPLNVKLNKFSGNLLPMTSNDSVFPVAWRIYSAIILLIQVIQTSAVIPGILLVSKNKVFQDAMIGLVITIEVFFLLRQMHVHRDLLIQLIQKLNEILRVEDKMMKNIIMSTLKPVEIPLKVYFISGSGSIIMLYCMSLEVIFKKKYFLYEDYRLPLVLSKQPFSIKVFLLGNCIATTASVYIFIKKVALDVYMINLILIVTAQYRYIAAKLTMIFQENIPQNQRNESEQEYFTPDSLTVLMEMKALCRHHTTVIQITLMLKKLLSLNMSLIYLINIFIFCSVDVMLINAILSMAIVEAVMVVMYISGGLLELYILCSCVNQLLDAVSFTF</sequence>
<feature type="transmembrane region" description="Helical" evidence="1">
    <location>
        <begin position="36"/>
        <end position="57"/>
    </location>
</feature>